<sequence length="96" mass="11018">MILWLCLSHPVFSLVGEAHSLEVERILYKEKSEYQEILVFESSTYGKVLVLDGIVQLTEKDECAYQEMIAHLPLCSIQSPKTVMSTSWVLYFCQLS</sequence>
<feature type="non-terminal residue" evidence="6">
    <location>
        <position position="1"/>
    </location>
</feature>
<dbReference type="PANTHER" id="PTHR11558:SF25">
    <property type="entry name" value="SPERMINE SYNTHASE"/>
    <property type="match status" value="1"/>
</dbReference>
<dbReference type="GO" id="GO:0004766">
    <property type="term" value="F:spermidine synthase activity"/>
    <property type="evidence" value="ECO:0007669"/>
    <property type="project" value="TreeGrafter"/>
</dbReference>
<evidence type="ECO:0000256" key="3">
    <source>
        <dbReference type="PROSITE-ProRule" id="PRU00354"/>
    </source>
</evidence>
<reference evidence="6 7" key="1">
    <citation type="journal article" date="2019" name="Genome Biol. Evol.">
        <title>The Rhododendron genome and chromosomal organization provide insight into shared whole-genome duplications across the heath family (Ericaceae).</title>
        <authorList>
            <person name="Soza V.L."/>
            <person name="Lindsley D."/>
            <person name="Waalkes A."/>
            <person name="Ramage E."/>
            <person name="Patwardhan R.P."/>
            <person name="Burton J.N."/>
            <person name="Adey A."/>
            <person name="Kumar A."/>
            <person name="Qiu R."/>
            <person name="Shendure J."/>
            <person name="Hall B."/>
        </authorList>
    </citation>
    <scope>NUCLEOTIDE SEQUENCE [LARGE SCALE GENOMIC DNA]</scope>
    <source>
        <strain evidence="6">RSF 1966-606</strain>
    </source>
</reference>
<dbReference type="EMBL" id="QEFC01000325">
    <property type="protein sequence ID" value="KAE9464760.1"/>
    <property type="molecule type" value="Genomic_DNA"/>
</dbReference>
<dbReference type="Pfam" id="PF17284">
    <property type="entry name" value="Spermine_synt_N"/>
    <property type="match status" value="1"/>
</dbReference>
<feature type="chain" id="PRO_5025622415" description="PABS domain-containing protein" evidence="4">
    <location>
        <begin position="21"/>
        <end position="96"/>
    </location>
</feature>
<comment type="caution">
    <text evidence="6">The sequence shown here is derived from an EMBL/GenBank/DDBJ whole genome shotgun (WGS) entry which is preliminary data.</text>
</comment>
<dbReference type="GO" id="GO:0008295">
    <property type="term" value="P:spermidine biosynthetic process"/>
    <property type="evidence" value="ECO:0007669"/>
    <property type="project" value="TreeGrafter"/>
</dbReference>
<dbReference type="Gene3D" id="3.40.50.150">
    <property type="entry name" value="Vaccinia Virus protein VP39"/>
    <property type="match status" value="1"/>
</dbReference>
<name>A0A6A4M399_9ERIC</name>
<organism evidence="6 7">
    <name type="scientific">Rhododendron williamsianum</name>
    <dbReference type="NCBI Taxonomy" id="262921"/>
    <lineage>
        <taxon>Eukaryota</taxon>
        <taxon>Viridiplantae</taxon>
        <taxon>Streptophyta</taxon>
        <taxon>Embryophyta</taxon>
        <taxon>Tracheophyta</taxon>
        <taxon>Spermatophyta</taxon>
        <taxon>Magnoliopsida</taxon>
        <taxon>eudicotyledons</taxon>
        <taxon>Gunneridae</taxon>
        <taxon>Pentapetalae</taxon>
        <taxon>asterids</taxon>
        <taxon>Ericales</taxon>
        <taxon>Ericaceae</taxon>
        <taxon>Ericoideae</taxon>
        <taxon>Rhodoreae</taxon>
        <taxon>Rhododendron</taxon>
    </lineage>
</organism>
<dbReference type="OrthoDB" id="1739440at2759"/>
<keyword evidence="4" id="KW-0732">Signal</keyword>
<evidence type="ECO:0000256" key="2">
    <source>
        <dbReference type="ARBA" id="ARBA00022679"/>
    </source>
</evidence>
<dbReference type="InterPro" id="IPR030374">
    <property type="entry name" value="PABS"/>
</dbReference>
<dbReference type="GO" id="GO:0005829">
    <property type="term" value="C:cytosol"/>
    <property type="evidence" value="ECO:0007669"/>
    <property type="project" value="TreeGrafter"/>
</dbReference>
<evidence type="ECO:0000313" key="7">
    <source>
        <dbReference type="Proteomes" id="UP000428333"/>
    </source>
</evidence>
<comment type="similarity">
    <text evidence="1">Belongs to the spermidine/spermine synthase family.</text>
</comment>
<gene>
    <name evidence="6" type="ORF">C3L33_03331</name>
</gene>
<dbReference type="AlphaFoldDB" id="A0A6A4M399"/>
<evidence type="ECO:0000259" key="5">
    <source>
        <dbReference type="PROSITE" id="PS51006"/>
    </source>
</evidence>
<proteinExistence type="inferred from homology"/>
<dbReference type="Proteomes" id="UP000428333">
    <property type="component" value="Linkage Group LG02"/>
</dbReference>
<dbReference type="InterPro" id="IPR035246">
    <property type="entry name" value="Spermidine_synt_N"/>
</dbReference>
<evidence type="ECO:0000256" key="1">
    <source>
        <dbReference type="ARBA" id="ARBA00007867"/>
    </source>
</evidence>
<dbReference type="PANTHER" id="PTHR11558">
    <property type="entry name" value="SPERMIDINE/SPERMINE SYNTHASE"/>
    <property type="match status" value="1"/>
</dbReference>
<evidence type="ECO:0000313" key="6">
    <source>
        <dbReference type="EMBL" id="KAE9464760.1"/>
    </source>
</evidence>
<keyword evidence="7" id="KW-1185">Reference proteome</keyword>
<comment type="caution">
    <text evidence="3">Lacks conserved residue(s) required for the propagation of feature annotation.</text>
</comment>
<feature type="domain" description="PABS" evidence="5">
    <location>
        <begin position="2"/>
        <end position="96"/>
    </location>
</feature>
<evidence type="ECO:0000256" key="4">
    <source>
        <dbReference type="SAM" id="SignalP"/>
    </source>
</evidence>
<dbReference type="PROSITE" id="PS51006">
    <property type="entry name" value="PABS_2"/>
    <property type="match status" value="1"/>
</dbReference>
<keyword evidence="3" id="KW-0620">Polyamine biosynthesis</keyword>
<dbReference type="SUPFAM" id="SSF53335">
    <property type="entry name" value="S-adenosyl-L-methionine-dependent methyltransferases"/>
    <property type="match status" value="1"/>
</dbReference>
<dbReference type="InterPro" id="IPR029063">
    <property type="entry name" value="SAM-dependent_MTases_sf"/>
</dbReference>
<feature type="signal peptide" evidence="4">
    <location>
        <begin position="1"/>
        <end position="20"/>
    </location>
</feature>
<accession>A0A6A4M399</accession>
<dbReference type="Gene3D" id="2.30.140.10">
    <property type="entry name" value="Spermidine synthase, tetramerisation domain"/>
    <property type="match status" value="1"/>
</dbReference>
<keyword evidence="2 3" id="KW-0808">Transferase</keyword>
<dbReference type="InterPro" id="IPR001045">
    <property type="entry name" value="Spermi_synthase"/>
</dbReference>
<dbReference type="InterPro" id="IPR037163">
    <property type="entry name" value="Spermidine_synt_N_sf"/>
</dbReference>
<protein>
    <recommendedName>
        <fullName evidence="5">PABS domain-containing protein</fullName>
    </recommendedName>
</protein>